<feature type="region of interest" description="Disordered" evidence="1">
    <location>
        <begin position="154"/>
        <end position="213"/>
    </location>
</feature>
<name>A0AAE0BCX2_9CHLO</name>
<evidence type="ECO:0000313" key="2">
    <source>
        <dbReference type="EMBL" id="KAK3234091.1"/>
    </source>
</evidence>
<reference evidence="2 3" key="1">
    <citation type="journal article" date="2015" name="Genome Biol. Evol.">
        <title>Comparative Genomics of a Bacterivorous Green Alga Reveals Evolutionary Causalities and Consequences of Phago-Mixotrophic Mode of Nutrition.</title>
        <authorList>
            <person name="Burns J.A."/>
            <person name="Paasch A."/>
            <person name="Narechania A."/>
            <person name="Kim E."/>
        </authorList>
    </citation>
    <scope>NUCLEOTIDE SEQUENCE [LARGE SCALE GENOMIC DNA]</scope>
    <source>
        <strain evidence="2 3">PLY_AMNH</strain>
    </source>
</reference>
<feature type="region of interest" description="Disordered" evidence="1">
    <location>
        <begin position="300"/>
        <end position="445"/>
    </location>
</feature>
<feature type="compositionally biased region" description="Acidic residues" evidence="1">
    <location>
        <begin position="1607"/>
        <end position="1619"/>
    </location>
</feature>
<feature type="compositionally biased region" description="Acidic residues" evidence="1">
    <location>
        <begin position="797"/>
        <end position="808"/>
    </location>
</feature>
<feature type="compositionally biased region" description="Basic and acidic residues" evidence="1">
    <location>
        <begin position="72"/>
        <end position="83"/>
    </location>
</feature>
<evidence type="ECO:0000313" key="3">
    <source>
        <dbReference type="Proteomes" id="UP001190700"/>
    </source>
</evidence>
<feature type="compositionally biased region" description="Low complexity" evidence="1">
    <location>
        <begin position="1284"/>
        <end position="1298"/>
    </location>
</feature>
<accession>A0AAE0BCX2</accession>
<evidence type="ECO:0008006" key="4">
    <source>
        <dbReference type="Google" id="ProtNLM"/>
    </source>
</evidence>
<sequence>MDSKTSPPLSSAEASDARGEQPAVASEGLFEQLYTFAFGSDTESVSSNPDDHTVGGRHRGQSQPVHTSGLERAVKVDKDKNKQVAEQGFVFNDEQHSDAAGDGEPSAADVYPTTEDSRQRTQSLPVQKRQHRSGVKRAVSVVKMDVAKEVVEQGFVFDDEEDGASADEGEPSLPEAAAELPLTEDSESSRGQRTQSLPGQERPRQSGVKRAVSVVKMDVSKEVVEQGFVFDDEEDAADEGEPSLPEAAAEMPPTTEDSESSRGQRTQSLPGQERPRRSGVKRAVSVVKMDVSKEVVEQGFVFDDEEDAAGYDNATSVSSQEGGERPPTQGRTSSPRQQGPEPTSVKRATTVKVAPQLDGVVEQGFSFDDERDSSLGKDDCDDFQTPRSAFLTPESTFQTPVSALPKGLSTPTTEHGTEEEVEKEEEEDTASELHTPDASLVHGGSSFERSAFDASSQESCSLSKVEDRLGSHLLPWDSAMDPSKGTITGAMTADSWQLAEQRKAATALEQANLTEGLSNIGPQRLEYTGTENCSDPSPVLSVSSLSEEPLMSPPACELDSVPVDTPELQGTPSVFVNTLREGSITVSSTDEEVALWRSIYLEAKVLLLWKEYVRQCQEKLSMTSAAINLWTSCMLASTWHVLLRHSNRARKKRGLQTRGETWGASRSLSRALAAWVGQHPSEVARSILIGKALRWERKRNMLNVFQPWLELTREAVKDQANLQDNGEGASEAPRKQTADDISEMVMAAVASASAAADKEEEEGGDDVAHEMVRRRTTVVVRDMVSAAISTAVAETEGAADEAAGDDGEGASKAPRKHTAAVVSEVVMAAVASASAAADKEEEEGGDGVAHEMVRRRTTVVVRDMVSAAISAAVAETEGAADVAAGADGEGASEAPRKHTAAVVSEMVMAAVASASAAADKEEEEGGDGVAHEMVRRRTTVVVRDMVSAAISAAVAETEGAADEAAGVDGEGESEAPRKHTAAVVSEMVMAAVASASAAADKEEEEGGDGVAHEMVRRRTTVVVRDMVSAAISAAVAETEGAADEAAGADGEGASEAPRKHTAAVVSEMVMAAVASASAAADKEEEEGGDGVAHEMVRRRTTVVVRDMVSAAISAAVAETEGAADEAAGVDGEGASEAPRKHTAAVVSEMVMAAVASASAAADKEEEEGGDGVAHEMVRRRTTVVVRDMVSAAISAAVAETEGAADEAAGVDGEGASEAPRKHTAAVVSEMVMAAVASASAAADKEEEEGGDGVAHEMVRRRTTVVVRDMVSAAISAAMAETEGAADEAAGADGEGPSEAPRKHTAAVVSEMVMAAVASASAAADKEEEEGGDGVAHEMVRRRTTVVVRDMVSAAISAAVAETEGAADEAAGVDGEGASEAPRKHTAAVVSEMVMAAVASASAAADKEEEEGGDGVAHEMVRRRTTVVVRDMVSAAISAAVAETEGAADEAAGVDGEGASEAPRKHTAAVVSEMVMAAVASASAAADKEEEEGGDGVAHEMVRRRTTVVVRDMVSAAISAAVAETEGAADEAAGVDGEGESEAPRKHTAAVVSEMVMAAVASASAAADKEEEEGGDGVAHEMVRRRTTVVVRDMVSAAISAAVAETEGTADEAAGDDGEGASEAPRKHTAAVVSEMVISGMSSEVAEPDTDQGEARLPPVECQFVETLALCDLPSKHTAAVVSEADTRYVVSDAATAVDDSVEFKAEKFIIKASNSKPTAALVGDSASTILCKMETDIGSAHDAAELLEAPRKHTASVVFEMVRDAFSVPDASDEPPKSSGNIPDEMVLTASSTPGSDGSGFRAATKLSDRPADDSSKSPTLSPTRGTDGGACALDRALAAADALAVRNAEYAGALTTAFVFRQWAQRSCKKRAYTVQGMFRELQLVDKAQRSHVKAKARVLQAWCQLADRRRARRANALQHKVEVHAWLLRSRRGLLQRGLRMWAKRVAHGRGVRCKGKQLAALRTHARVGVSVRCWMMVSSVGAAKQELLCLLSGVWQTSLLERSWVTWAAATAARLEAQKKARRQRLHVAARLNQSAASMLSRLLRHWAAHAQLKIKRRHKICQVASCCGRVRLAAAVKAWALQRQVAAAGRRTAGATMAALTTSAEKRSVARAWGAWRSDHAEWREQDRSLKRLEEHILRRTLVRAVRAWVGLTVEAVAASEMVEAAGRWTRRRQLSRVLLSWEKRTAARCGARAIQQELTRWAVQRRGARALQGWQGSAEACRSLRRRVLQMLARRGGRAMAAAFHVWALTCSNTELRLGQTASWHARMMTQAAMAAWVTRTKILLRLQQRLAVHGVHGRRKLRGRTLMAWRQAAHEAGTRRARGARLAGRCSQSLMAGAHRAWERRAVCGRALHTLHAELAAWHFARLMAETTRAWRVVTTVAQEARARRSWGASAALRRALASRSTRALSAWAVWAAQRAAARVERELGAQHALLRMWHAWRGAVRLLALVRSSGERSKMLARSRALIALGGHGLEARGQHLHGMLRGWRDLAAVRHAQLGAACALQRCHVLLNVWLAWVSLSRQQAVQSGLALLGTGMRRRAVNTPREEQAGGAWESEERSPAPGETLFYMPRVSHSDAAEAASALEEQTSPMAQYQVRRRSITIVRSRRRIVQWHKAYLAVVCLLRLLVLRAETRDKVVGSHSSWGNYFLLGRSLEAWARRRWAKHPRADAIHTLRRARALRAQVARAALSVAFAAWRWALATQLRDDTAAQRGRRGPVRAAWQLWASVCAQRGAKLVLCQALYAWGQRRTAEVTLWHWASVAATSAGTKRVLFQSSNVTAGVHRRQRNMQRVGEVFAAWHGLLVVRSSRDALVLATLQCASRARAAAVVAAWKAQVHASHCQIRHMDKAAVHLGHRQRCTVATAWDAWSGRCAARRNYQRMVRQIHNTVLRVGWQVSRRALQALGRHARRQRRIRRTAALISSRCSARQLLSVLAAWAARAALASSKRAAMQRCALRQQCYAGQTALKGWCRVVGTRRHHAMAEERIVRRRQRWYTHEAFDAWVCHMHDAAEKQVRTMRADYGWTRFVLIHAMRRWRRVSRAGAALGRMEVSMCLRRDHTLLHAALHGLGGNAQSACSKRQLLGRLAQRRGRTLEAGALSGWLQCLSAANAGRALAAEMAAHRERSLQDAAMTALSRHVAARREKGALMAEMDSRRERALRRQAVIAWTRAQVTCMAKRALAVEMGSLREHNLQDAAVSALSRHVAARREKGALMVEMDTRRERALRRQAMSAWTRAQVTCMAKRALVAGMATHRERSLQDAAMTAILQHVAARREKGTLMVEMDSRRERALRRQAVTAWTRARVTCMTKRALVAGMATHRERSLQDAAMTAMSRHVAARREKGTLMAEMDSRRERALRRQAVIAWTRARVTCMAKRALAVEMGSLREHNLQDAAVSALSRHVAARREKGALMVEMDTRRERALRRQAMSAWTRAQVTCMAKRALVAGMATHRERSLQDAAMTAILQHVAARREKGTLMVEMDSRRERALRRQAVTAWTRARVTCMTKRALVAGMATHRERSLQDAAMTAMSRHVAARREKGTLMAEMDSRRERALRRQAVIAWTRARVTCMAKRALAVEMGSLREHNLQDAAVSALSQHVAARREKGALMVEMDTRRERALRRQAMSAWTRAQTACTAKQALVAEMNTHRENTLRRSVVLAWYLDMSIQVCKGEVLRCMVQHRGRFLASAAMDVWSNVLHAKDEKAMQRHRLNRRKRRVLASAAVATWLRSMRTSSAEEELHRQMADHRAVTLKHGAMCVWAEYTESCEEKRYVRVQMLRRRHRTLKAAAVAGWLQRLVERDAKEAHRQHLGRRRRRVVVSRAMAAWRRGVVAGEGKRVGREHLRTMRRRVLKRAGLAAWRTATMENTAERTGHTLAVAHCVRVQQQAPLSAWRARCALQRRGVEVGRRRHVAELMRVLGQWRGACREALALHHLTERAEADARVKSLARSMHAWHEAGERATQLKAKAATALARHHATTSALVLHAWTRHVQHKVQDVAAAVQQYHRRVVAVVFADWEEHVGAMKRRHAILHSRAVRRALHQQRGALMAWMAAAEHASLERRFLRGARRRLARPHAAEALREWARITNKSLLVARADAFASAPQRIRDPLHGWHAELLFQARRRTAHQEAARWFNDHLQLRALPGWAATAAGRRELRETGSKCAAVHQTAAERTVMRAWGYAVQARRARIARVARQWQNLKALHDRQDLAAAFGWWVEAVSAVSLARIILTRWQADTSTTRERNAEAVRSLREKWSLQHLHEDHGQWKRLIRGWHEHAHVLQDRSKRLADTYAAALLRKFSKKVVVQWRARVKLCKRADRLAAKLPWKRVRTEFLAWRERAQFVQNAFFVVSVLQNKMLQALAFSSWKDYLMLSNIIMRRTWQHQIRRRKVMSAQAFIRTGRKLKKQEVGTDCELEHLGLQVGLSSSQVMMSEFQLSEMTVENLRTRLDNIHERFLRTIAREFYARWHKHFIHGLQLMQAAELWEEIRLYRSKANSFKTWKAWTNAVKASTIMHESLEHIKNASALSVLIACFRTWRDAIVEDRFMLYSRVGGGEDSPMGPIAALPRRLTTTALTHADIWEEYHSPALQDEAPHEEKPPNPTRPDDPSYGDLEGLLLLDEMENVDVDFNDNNINMTPDAILKPVAQKLSYPSTRRKSVRFSLLAP</sequence>
<feature type="region of interest" description="Disordered" evidence="1">
    <location>
        <begin position="1603"/>
        <end position="1627"/>
    </location>
</feature>
<feature type="region of interest" description="Disordered" evidence="1">
    <location>
        <begin position="226"/>
        <end position="288"/>
    </location>
</feature>
<feature type="compositionally biased region" description="Basic and acidic residues" evidence="1">
    <location>
        <begin position="4602"/>
        <end position="4617"/>
    </location>
</feature>
<feature type="compositionally biased region" description="Polar residues" evidence="1">
    <location>
        <begin position="329"/>
        <end position="341"/>
    </location>
</feature>
<feature type="compositionally biased region" description="Basic and acidic residues" evidence="1">
    <location>
        <begin position="1807"/>
        <end position="1816"/>
    </location>
</feature>
<feature type="region of interest" description="Disordered" evidence="1">
    <location>
        <begin position="1284"/>
        <end position="1303"/>
    </location>
</feature>
<proteinExistence type="predicted"/>
<dbReference type="EMBL" id="LGRX02035558">
    <property type="protein sequence ID" value="KAK3234091.1"/>
    <property type="molecule type" value="Genomic_DNA"/>
</dbReference>
<feature type="compositionally biased region" description="Acidic residues" evidence="1">
    <location>
        <begin position="157"/>
        <end position="170"/>
    </location>
</feature>
<feature type="compositionally biased region" description="Polar residues" evidence="1">
    <location>
        <begin position="189"/>
        <end position="198"/>
    </location>
</feature>
<feature type="region of interest" description="Disordered" evidence="1">
    <location>
        <begin position="1768"/>
        <end position="1828"/>
    </location>
</feature>
<organism evidence="2 3">
    <name type="scientific">Cymbomonas tetramitiformis</name>
    <dbReference type="NCBI Taxonomy" id="36881"/>
    <lineage>
        <taxon>Eukaryota</taxon>
        <taxon>Viridiplantae</taxon>
        <taxon>Chlorophyta</taxon>
        <taxon>Pyramimonadophyceae</taxon>
        <taxon>Pyramimonadales</taxon>
        <taxon>Pyramimonadaceae</taxon>
        <taxon>Cymbomonas</taxon>
    </lineage>
</organism>
<feature type="region of interest" description="Disordered" evidence="1">
    <location>
        <begin position="39"/>
        <end position="137"/>
    </location>
</feature>
<feature type="region of interest" description="Disordered" evidence="1">
    <location>
        <begin position="1"/>
        <end position="26"/>
    </location>
</feature>
<evidence type="ECO:0000256" key="1">
    <source>
        <dbReference type="SAM" id="MobiDB-lite"/>
    </source>
</evidence>
<feature type="region of interest" description="Disordered" evidence="1">
    <location>
        <begin position="792"/>
        <end position="816"/>
    </location>
</feature>
<protein>
    <recommendedName>
        <fullName evidence="4">Sfi1 spindle body domain-containing protein</fullName>
    </recommendedName>
</protein>
<gene>
    <name evidence="2" type="ORF">CYMTET_55647</name>
</gene>
<feature type="compositionally biased region" description="Polar residues" evidence="1">
    <location>
        <begin position="1"/>
        <end position="13"/>
    </location>
</feature>
<feature type="compositionally biased region" description="Acidic residues" evidence="1">
    <location>
        <begin position="417"/>
        <end position="430"/>
    </location>
</feature>
<feature type="compositionally biased region" description="Polar residues" evidence="1">
    <location>
        <begin position="261"/>
        <end position="270"/>
    </location>
</feature>
<keyword evidence="3" id="KW-1185">Reference proteome</keyword>
<dbReference type="Proteomes" id="UP001190700">
    <property type="component" value="Unassembled WGS sequence"/>
</dbReference>
<feature type="region of interest" description="Disordered" evidence="1">
    <location>
        <begin position="4596"/>
        <end position="4623"/>
    </location>
</feature>
<comment type="caution">
    <text evidence="2">The sequence shown here is derived from an EMBL/GenBank/DDBJ whole genome shotgun (WGS) entry which is preliminary data.</text>
</comment>
<feature type="compositionally biased region" description="Acidic residues" evidence="1">
    <location>
        <begin position="230"/>
        <end position="241"/>
    </location>
</feature>